<reference evidence="1 2" key="1">
    <citation type="submission" date="2014-04" db="EMBL/GenBank/DDBJ databases">
        <authorList>
            <consortium name="DOE Joint Genome Institute"/>
            <person name="Kuo A."/>
            <person name="Kohler A."/>
            <person name="Jargeat P."/>
            <person name="Nagy L.G."/>
            <person name="Floudas D."/>
            <person name="Copeland A."/>
            <person name="Barry K.W."/>
            <person name="Cichocki N."/>
            <person name="Veneault-Fourrey C."/>
            <person name="LaButti K."/>
            <person name="Lindquist E.A."/>
            <person name="Lipzen A."/>
            <person name="Lundell T."/>
            <person name="Morin E."/>
            <person name="Murat C."/>
            <person name="Sun H."/>
            <person name="Tunlid A."/>
            <person name="Henrissat B."/>
            <person name="Grigoriev I.V."/>
            <person name="Hibbett D.S."/>
            <person name="Martin F."/>
            <person name="Nordberg H.P."/>
            <person name="Cantor M.N."/>
            <person name="Hua S.X."/>
        </authorList>
    </citation>
    <scope>NUCLEOTIDE SEQUENCE [LARGE SCALE GENOMIC DNA]</scope>
    <source>
        <strain evidence="1 2">Ve08.2h10</strain>
    </source>
</reference>
<evidence type="ECO:0000313" key="2">
    <source>
        <dbReference type="Proteomes" id="UP000054538"/>
    </source>
</evidence>
<dbReference type="Proteomes" id="UP000054538">
    <property type="component" value="Unassembled WGS sequence"/>
</dbReference>
<dbReference type="InParanoid" id="A0A0D0DPR2"/>
<proteinExistence type="predicted"/>
<dbReference type="EMBL" id="KN825136">
    <property type="protein sequence ID" value="KIK94008.1"/>
    <property type="molecule type" value="Genomic_DNA"/>
</dbReference>
<organism evidence="1 2">
    <name type="scientific">Paxillus rubicundulus Ve08.2h10</name>
    <dbReference type="NCBI Taxonomy" id="930991"/>
    <lineage>
        <taxon>Eukaryota</taxon>
        <taxon>Fungi</taxon>
        <taxon>Dikarya</taxon>
        <taxon>Basidiomycota</taxon>
        <taxon>Agaricomycotina</taxon>
        <taxon>Agaricomycetes</taxon>
        <taxon>Agaricomycetidae</taxon>
        <taxon>Boletales</taxon>
        <taxon>Paxilineae</taxon>
        <taxon>Paxillaceae</taxon>
        <taxon>Paxillus</taxon>
    </lineage>
</organism>
<keyword evidence="2" id="KW-1185">Reference proteome</keyword>
<protein>
    <submittedName>
        <fullName evidence="1">Uncharacterized protein</fullName>
    </submittedName>
</protein>
<name>A0A0D0DPR2_9AGAM</name>
<dbReference type="HOGENOM" id="CLU_2484003_0_0_1"/>
<evidence type="ECO:0000313" key="1">
    <source>
        <dbReference type="EMBL" id="KIK94008.1"/>
    </source>
</evidence>
<dbReference type="AlphaFoldDB" id="A0A0D0DPR2"/>
<accession>A0A0D0DPR2</accession>
<gene>
    <name evidence="1" type="ORF">PAXRUDRAFT_828421</name>
</gene>
<sequence>MTVFFNDTRKRLPLTTDRSWAPVRRAAATGITRIANSTSTPGQHCSPELKSPTILRSKSHHDRLLSSQYFSTGRSTKLATVSVCDNS</sequence>
<reference evidence="2" key="2">
    <citation type="submission" date="2015-01" db="EMBL/GenBank/DDBJ databases">
        <title>Evolutionary Origins and Diversification of the Mycorrhizal Mutualists.</title>
        <authorList>
            <consortium name="DOE Joint Genome Institute"/>
            <consortium name="Mycorrhizal Genomics Consortium"/>
            <person name="Kohler A."/>
            <person name="Kuo A."/>
            <person name="Nagy L.G."/>
            <person name="Floudas D."/>
            <person name="Copeland A."/>
            <person name="Barry K.W."/>
            <person name="Cichocki N."/>
            <person name="Veneault-Fourrey C."/>
            <person name="LaButti K."/>
            <person name="Lindquist E.A."/>
            <person name="Lipzen A."/>
            <person name="Lundell T."/>
            <person name="Morin E."/>
            <person name="Murat C."/>
            <person name="Riley R."/>
            <person name="Ohm R."/>
            <person name="Sun H."/>
            <person name="Tunlid A."/>
            <person name="Henrissat B."/>
            <person name="Grigoriev I.V."/>
            <person name="Hibbett D.S."/>
            <person name="Martin F."/>
        </authorList>
    </citation>
    <scope>NUCLEOTIDE SEQUENCE [LARGE SCALE GENOMIC DNA]</scope>
    <source>
        <strain evidence="2">Ve08.2h10</strain>
    </source>
</reference>